<keyword evidence="3" id="KW-0812">Transmembrane</keyword>
<dbReference type="OrthoDB" id="3687641at2759"/>
<dbReference type="EMBL" id="MU001956">
    <property type="protein sequence ID" value="KAF2792740.1"/>
    <property type="molecule type" value="Genomic_DNA"/>
</dbReference>
<comment type="similarity">
    <text evidence="2">Belongs to the ustYa family.</text>
</comment>
<comment type="pathway">
    <text evidence="1">Mycotoxin biosynthesis.</text>
</comment>
<dbReference type="InterPro" id="IPR021765">
    <property type="entry name" value="UstYa-like"/>
</dbReference>
<evidence type="ECO:0000256" key="3">
    <source>
        <dbReference type="SAM" id="Phobius"/>
    </source>
</evidence>
<keyword evidence="3" id="KW-1133">Transmembrane helix</keyword>
<organism evidence="4 5">
    <name type="scientific">Melanomma pulvis-pyrius CBS 109.77</name>
    <dbReference type="NCBI Taxonomy" id="1314802"/>
    <lineage>
        <taxon>Eukaryota</taxon>
        <taxon>Fungi</taxon>
        <taxon>Dikarya</taxon>
        <taxon>Ascomycota</taxon>
        <taxon>Pezizomycotina</taxon>
        <taxon>Dothideomycetes</taxon>
        <taxon>Pleosporomycetidae</taxon>
        <taxon>Pleosporales</taxon>
        <taxon>Melanommataceae</taxon>
        <taxon>Melanomma</taxon>
    </lineage>
</organism>
<keyword evidence="3" id="KW-0472">Membrane</keyword>
<evidence type="ECO:0008006" key="6">
    <source>
        <dbReference type="Google" id="ProtNLM"/>
    </source>
</evidence>
<protein>
    <recommendedName>
        <fullName evidence="6">Tat pathway signal sequence</fullName>
    </recommendedName>
</protein>
<evidence type="ECO:0000256" key="2">
    <source>
        <dbReference type="ARBA" id="ARBA00035112"/>
    </source>
</evidence>
<gene>
    <name evidence="4" type="ORF">K505DRAFT_408465</name>
</gene>
<name>A0A6A6X8B7_9PLEO</name>
<dbReference type="GO" id="GO:0043386">
    <property type="term" value="P:mycotoxin biosynthetic process"/>
    <property type="evidence" value="ECO:0007669"/>
    <property type="project" value="InterPro"/>
</dbReference>
<dbReference type="PANTHER" id="PTHR33365">
    <property type="entry name" value="YALI0B05434P"/>
    <property type="match status" value="1"/>
</dbReference>
<dbReference type="Pfam" id="PF11807">
    <property type="entry name" value="UstYa"/>
    <property type="match status" value="1"/>
</dbReference>
<dbReference type="Proteomes" id="UP000799757">
    <property type="component" value="Unassembled WGS sequence"/>
</dbReference>
<proteinExistence type="inferred from homology"/>
<reference evidence="4" key="1">
    <citation type="journal article" date="2020" name="Stud. Mycol.">
        <title>101 Dothideomycetes genomes: a test case for predicting lifestyles and emergence of pathogens.</title>
        <authorList>
            <person name="Haridas S."/>
            <person name="Albert R."/>
            <person name="Binder M."/>
            <person name="Bloem J."/>
            <person name="Labutti K."/>
            <person name="Salamov A."/>
            <person name="Andreopoulos B."/>
            <person name="Baker S."/>
            <person name="Barry K."/>
            <person name="Bills G."/>
            <person name="Bluhm B."/>
            <person name="Cannon C."/>
            <person name="Castanera R."/>
            <person name="Culley D."/>
            <person name="Daum C."/>
            <person name="Ezra D."/>
            <person name="Gonzalez J."/>
            <person name="Henrissat B."/>
            <person name="Kuo A."/>
            <person name="Liang C."/>
            <person name="Lipzen A."/>
            <person name="Lutzoni F."/>
            <person name="Magnuson J."/>
            <person name="Mondo S."/>
            <person name="Nolan M."/>
            <person name="Ohm R."/>
            <person name="Pangilinan J."/>
            <person name="Park H.-J."/>
            <person name="Ramirez L."/>
            <person name="Alfaro M."/>
            <person name="Sun H."/>
            <person name="Tritt A."/>
            <person name="Yoshinaga Y."/>
            <person name="Zwiers L.-H."/>
            <person name="Turgeon B."/>
            <person name="Goodwin S."/>
            <person name="Spatafora J."/>
            <person name="Crous P."/>
            <person name="Grigoriev I."/>
        </authorList>
    </citation>
    <scope>NUCLEOTIDE SEQUENCE</scope>
    <source>
        <strain evidence="4">CBS 109.77</strain>
    </source>
</reference>
<evidence type="ECO:0000256" key="1">
    <source>
        <dbReference type="ARBA" id="ARBA00004685"/>
    </source>
</evidence>
<dbReference type="AlphaFoldDB" id="A0A6A6X8B7"/>
<keyword evidence="5" id="KW-1185">Reference proteome</keyword>
<feature type="transmembrane region" description="Helical" evidence="3">
    <location>
        <begin position="40"/>
        <end position="63"/>
    </location>
</feature>
<sequence length="262" mass="30231">MEKYNSSQLDSDDSRSSADCEKTSFLNNHFIKETSGSRGMLWLTLLNLFIFMLSAMTLVCAVFSQRSTSTHSAAKLMDQFDLFSPAMHVVEYHKTKFELPNPLNSSKYVGITNDVEDAWMDIAYLPDQMISMDDFPKLQKPEDSLKVTDPKTGETGYRVGLEVFHQLHCLNLLRMSTYPDYYTKLWWSDTNDKPEIVRAHLDHCIEILRMNLMCLSDINVFTFHNVPGKEGAWPDYESQHVCRNFDQLKKWANDNAMPEADV</sequence>
<evidence type="ECO:0000313" key="5">
    <source>
        <dbReference type="Proteomes" id="UP000799757"/>
    </source>
</evidence>
<dbReference type="PANTHER" id="PTHR33365:SF4">
    <property type="entry name" value="CYCLOCHLOROTINE BIOSYNTHESIS PROTEIN O"/>
    <property type="match status" value="1"/>
</dbReference>
<evidence type="ECO:0000313" key="4">
    <source>
        <dbReference type="EMBL" id="KAF2792740.1"/>
    </source>
</evidence>
<accession>A0A6A6X8B7</accession>